<dbReference type="OrthoDB" id="2319528at2759"/>
<organism evidence="2 3">
    <name type="scientific">Cetraspora pellucida</name>
    <dbReference type="NCBI Taxonomy" id="1433469"/>
    <lineage>
        <taxon>Eukaryota</taxon>
        <taxon>Fungi</taxon>
        <taxon>Fungi incertae sedis</taxon>
        <taxon>Mucoromycota</taxon>
        <taxon>Glomeromycotina</taxon>
        <taxon>Glomeromycetes</taxon>
        <taxon>Diversisporales</taxon>
        <taxon>Gigasporaceae</taxon>
        <taxon>Cetraspora</taxon>
    </lineage>
</organism>
<proteinExistence type="predicted"/>
<keyword evidence="1" id="KW-0472">Membrane</keyword>
<gene>
    <name evidence="2" type="ORF">CPELLU_LOCUS13387</name>
</gene>
<keyword evidence="1" id="KW-1133">Transmembrane helix</keyword>
<keyword evidence="3" id="KW-1185">Reference proteome</keyword>
<comment type="caution">
    <text evidence="2">The sequence shown here is derived from an EMBL/GenBank/DDBJ whole genome shotgun (WGS) entry which is preliminary data.</text>
</comment>
<dbReference type="AlphaFoldDB" id="A0A9N9NFB8"/>
<dbReference type="Proteomes" id="UP000789759">
    <property type="component" value="Unassembled WGS sequence"/>
</dbReference>
<feature type="transmembrane region" description="Helical" evidence="1">
    <location>
        <begin position="29"/>
        <end position="49"/>
    </location>
</feature>
<evidence type="ECO:0000313" key="2">
    <source>
        <dbReference type="EMBL" id="CAG8729303.1"/>
    </source>
</evidence>
<protein>
    <submittedName>
        <fullName evidence="2">4067_t:CDS:1</fullName>
    </submittedName>
</protein>
<dbReference type="EMBL" id="CAJVQA010014150">
    <property type="protein sequence ID" value="CAG8729303.1"/>
    <property type="molecule type" value="Genomic_DNA"/>
</dbReference>
<reference evidence="2" key="1">
    <citation type="submission" date="2021-06" db="EMBL/GenBank/DDBJ databases">
        <authorList>
            <person name="Kallberg Y."/>
            <person name="Tangrot J."/>
            <person name="Rosling A."/>
        </authorList>
    </citation>
    <scope>NUCLEOTIDE SEQUENCE</scope>
    <source>
        <strain evidence="2">FL966</strain>
    </source>
</reference>
<keyword evidence="1" id="KW-0812">Transmembrane</keyword>
<evidence type="ECO:0000313" key="3">
    <source>
        <dbReference type="Proteomes" id="UP000789759"/>
    </source>
</evidence>
<sequence>MAQAITKVINKMQYRVASMRTIGKYHKSFIDFLIVFMSISTLATCWLTANFAGPTIQFLQYKRNKPDKNYNIYGINISSFSDIVTIWHKAYNYNGPTICAKDQTKVAELIKVCKHQQKWIKCILINSITISTTMIFKELHNKINSFKKATYITVYALLACISEIPPVVISVIPSDQKKIIELNYYNNNLVIKGLYYASAMTIGLYFDDATLDKNWLGEIYSKSPVFSQKLILKSILKENSEVYSGLANDILNPKNKQSDKLAKRFFLSTVLKAEEKFNLLAKEELDLSESDFNKLSELNELLTKHQQ</sequence>
<accession>A0A9N9NFB8</accession>
<name>A0A9N9NFB8_9GLOM</name>
<evidence type="ECO:0000256" key="1">
    <source>
        <dbReference type="SAM" id="Phobius"/>
    </source>
</evidence>